<protein>
    <submittedName>
        <fullName evidence="4">Ankyrin-3</fullName>
    </submittedName>
</protein>
<dbReference type="Gene3D" id="1.25.40.20">
    <property type="entry name" value="Ankyrin repeat-containing domain"/>
    <property type="match status" value="1"/>
</dbReference>
<dbReference type="EMBL" id="VRMN01000001">
    <property type="protein sequence ID" value="KAA8497505.1"/>
    <property type="molecule type" value="Genomic_DNA"/>
</dbReference>
<accession>A0A5J4Z2H9</accession>
<feature type="repeat" description="ANK" evidence="3">
    <location>
        <begin position="468"/>
        <end position="501"/>
    </location>
</feature>
<gene>
    <name evidence="4" type="ORF">FVE85_5090</name>
</gene>
<comment type="caution">
    <text evidence="4">The sequence shown here is derived from an EMBL/GenBank/DDBJ whole genome shotgun (WGS) entry which is preliminary data.</text>
</comment>
<dbReference type="AlphaFoldDB" id="A0A5J4Z2H9"/>
<name>A0A5J4Z2H9_PORPP</name>
<feature type="repeat" description="ANK" evidence="3">
    <location>
        <begin position="401"/>
        <end position="433"/>
    </location>
</feature>
<dbReference type="SMART" id="SM00248">
    <property type="entry name" value="ANK"/>
    <property type="match status" value="6"/>
</dbReference>
<proteinExistence type="predicted"/>
<evidence type="ECO:0000313" key="4">
    <source>
        <dbReference type="EMBL" id="KAA8497505.1"/>
    </source>
</evidence>
<dbReference type="PANTHER" id="PTHR24198">
    <property type="entry name" value="ANKYRIN REPEAT AND PROTEIN KINASE DOMAIN-CONTAINING PROTEIN"/>
    <property type="match status" value="1"/>
</dbReference>
<dbReference type="SUPFAM" id="SSF48403">
    <property type="entry name" value="Ankyrin repeat"/>
    <property type="match status" value="1"/>
</dbReference>
<dbReference type="InterPro" id="IPR002110">
    <property type="entry name" value="Ankyrin_rpt"/>
</dbReference>
<keyword evidence="1" id="KW-0677">Repeat</keyword>
<dbReference type="PROSITE" id="PS50297">
    <property type="entry name" value="ANK_REP_REGION"/>
    <property type="match status" value="1"/>
</dbReference>
<dbReference type="Proteomes" id="UP000324585">
    <property type="component" value="Unassembled WGS sequence"/>
</dbReference>
<evidence type="ECO:0000313" key="5">
    <source>
        <dbReference type="Proteomes" id="UP000324585"/>
    </source>
</evidence>
<dbReference type="InterPro" id="IPR036770">
    <property type="entry name" value="Ankyrin_rpt-contain_sf"/>
</dbReference>
<dbReference type="PANTHER" id="PTHR24198:SF165">
    <property type="entry name" value="ANKYRIN REPEAT-CONTAINING PROTEIN-RELATED"/>
    <property type="match status" value="1"/>
</dbReference>
<keyword evidence="5" id="KW-1185">Reference proteome</keyword>
<feature type="repeat" description="ANK" evidence="3">
    <location>
        <begin position="368"/>
        <end position="400"/>
    </location>
</feature>
<evidence type="ECO:0000256" key="2">
    <source>
        <dbReference type="ARBA" id="ARBA00023043"/>
    </source>
</evidence>
<dbReference type="Pfam" id="PF12796">
    <property type="entry name" value="Ank_2"/>
    <property type="match status" value="1"/>
</dbReference>
<keyword evidence="2 3" id="KW-0040">ANK repeat</keyword>
<sequence length="561" mass="61163">MAASTVRHPLEVAPGVEAPVITILEKGNVIVCGGSFKSKEWHLCRQELFAGSSLSRPRLVGLGLSKEWAFIRVGFTVAEAGESGERAVMNQLPSLPTFAAAGKCLCRSLSVVPLMNTAWHRLLLGKEAHLSDGSGSTSAANDGTVACVLSILFAVLALTLSICFSRSLIRSVWRTNGHTRVKGGLNGRVADARSRRDPADVQSRAVSEGSEKPIEVSPSYLFPVDVFEKVATYLDTPSLLELAVCCRSSYTEWGCALLKERAFRELSLRQCVIHNLVDILKMHYEAHQQTSKEADGVKDVSLFRTTLLSREKEQTRPVHFTPSVSSVASVGLFDASLEYLAALFSEPATLRWLLERGGDANAASCSDFSRCALHAAVRARSLQKVDLLLRFGAQIDAEELHGRTPLMEAASYGLVQIGAMLCERGADTERQDLMGQNALHIACRNLQADFCRFLLETVHMDANVSDHHGLFPLHVCAQLPNCSALISHLVQFDADPNLVDHEGWTPLAHAFCSARDPSVVRALLKHTNVLGSERQLRRIKSTVMVQANAELIALVESCTCV</sequence>
<evidence type="ECO:0000256" key="3">
    <source>
        <dbReference type="PROSITE-ProRule" id="PRU00023"/>
    </source>
</evidence>
<dbReference type="PROSITE" id="PS50088">
    <property type="entry name" value="ANK_REPEAT"/>
    <property type="match status" value="3"/>
</dbReference>
<organism evidence="4 5">
    <name type="scientific">Porphyridium purpureum</name>
    <name type="common">Red alga</name>
    <name type="synonym">Porphyridium cruentum</name>
    <dbReference type="NCBI Taxonomy" id="35688"/>
    <lineage>
        <taxon>Eukaryota</taxon>
        <taxon>Rhodophyta</taxon>
        <taxon>Bangiophyceae</taxon>
        <taxon>Porphyridiales</taxon>
        <taxon>Porphyridiaceae</taxon>
        <taxon>Porphyridium</taxon>
    </lineage>
</organism>
<evidence type="ECO:0000256" key="1">
    <source>
        <dbReference type="ARBA" id="ARBA00022737"/>
    </source>
</evidence>
<dbReference type="OrthoDB" id="539213at2759"/>
<reference evidence="5" key="1">
    <citation type="journal article" date="2019" name="Nat. Commun.">
        <title>Expansion of phycobilisome linker gene families in mesophilic red algae.</title>
        <authorList>
            <person name="Lee J."/>
            <person name="Kim D."/>
            <person name="Bhattacharya D."/>
            <person name="Yoon H.S."/>
        </authorList>
    </citation>
    <scope>NUCLEOTIDE SEQUENCE [LARGE SCALE GENOMIC DNA]</scope>
    <source>
        <strain evidence="5">CCMP 1328</strain>
    </source>
</reference>